<dbReference type="GO" id="GO:0016020">
    <property type="term" value="C:membrane"/>
    <property type="evidence" value="ECO:0007669"/>
    <property type="project" value="InterPro"/>
</dbReference>
<dbReference type="InterPro" id="IPR002528">
    <property type="entry name" value="MATE_fam"/>
</dbReference>
<evidence type="ECO:0000256" key="2">
    <source>
        <dbReference type="SAM" id="Phobius"/>
    </source>
</evidence>
<dbReference type="PANTHER" id="PTHR11206">
    <property type="entry name" value="MULTIDRUG RESISTANCE PROTEIN"/>
    <property type="match status" value="1"/>
</dbReference>
<feature type="transmembrane region" description="Helical" evidence="2">
    <location>
        <begin position="36"/>
        <end position="60"/>
    </location>
</feature>
<dbReference type="Gramene" id="ERM94950">
    <property type="protein sequence ID" value="ERM94950"/>
    <property type="gene ID" value="AMTR_s00009p00209720"/>
</dbReference>
<dbReference type="GO" id="GO:0015297">
    <property type="term" value="F:antiporter activity"/>
    <property type="evidence" value="ECO:0007669"/>
    <property type="project" value="InterPro"/>
</dbReference>
<name>W1NIE3_AMBTC</name>
<feature type="transmembrane region" description="Helical" evidence="2">
    <location>
        <begin position="139"/>
        <end position="160"/>
    </location>
</feature>
<keyword evidence="2" id="KW-0812">Transmembrane</keyword>
<dbReference type="EMBL" id="KI397501">
    <property type="protein sequence ID" value="ERM94950.1"/>
    <property type="molecule type" value="Genomic_DNA"/>
</dbReference>
<feature type="transmembrane region" description="Helical" evidence="2">
    <location>
        <begin position="80"/>
        <end position="102"/>
    </location>
</feature>
<keyword evidence="2" id="KW-1133">Transmembrane helix</keyword>
<evidence type="ECO:0008006" key="5">
    <source>
        <dbReference type="Google" id="ProtNLM"/>
    </source>
</evidence>
<dbReference type="eggNOG" id="KOG1347">
    <property type="taxonomic scope" value="Eukaryota"/>
</dbReference>
<organism evidence="3 4">
    <name type="scientific">Amborella trichopoda</name>
    <dbReference type="NCBI Taxonomy" id="13333"/>
    <lineage>
        <taxon>Eukaryota</taxon>
        <taxon>Viridiplantae</taxon>
        <taxon>Streptophyta</taxon>
        <taxon>Embryophyta</taxon>
        <taxon>Tracheophyta</taxon>
        <taxon>Spermatophyta</taxon>
        <taxon>Magnoliopsida</taxon>
        <taxon>Amborellales</taxon>
        <taxon>Amborellaceae</taxon>
        <taxon>Amborella</taxon>
    </lineage>
</organism>
<dbReference type="Pfam" id="PF01554">
    <property type="entry name" value="MatE"/>
    <property type="match status" value="1"/>
</dbReference>
<accession>W1NIE3</accession>
<dbReference type="GO" id="GO:0042910">
    <property type="term" value="F:xenobiotic transmembrane transporter activity"/>
    <property type="evidence" value="ECO:0007669"/>
    <property type="project" value="InterPro"/>
</dbReference>
<feature type="transmembrane region" description="Helical" evidence="2">
    <location>
        <begin position="109"/>
        <end position="133"/>
    </location>
</feature>
<dbReference type="STRING" id="13333.W1NIE3"/>
<keyword evidence="2" id="KW-0472">Membrane</keyword>
<dbReference type="HOGENOM" id="CLU_012893_2_2_1"/>
<evidence type="ECO:0000256" key="1">
    <source>
        <dbReference type="ARBA" id="ARBA00010199"/>
    </source>
</evidence>
<evidence type="ECO:0000313" key="4">
    <source>
        <dbReference type="Proteomes" id="UP000017836"/>
    </source>
</evidence>
<comment type="similarity">
    <text evidence="1">Belongs to the multi antimicrobial extrusion (MATE) (TC 2.A.66.1) family.</text>
</comment>
<reference evidence="4" key="1">
    <citation type="journal article" date="2013" name="Science">
        <title>The Amborella genome and the evolution of flowering plants.</title>
        <authorList>
            <consortium name="Amborella Genome Project"/>
        </authorList>
    </citation>
    <scope>NUCLEOTIDE SEQUENCE [LARGE SCALE GENOMIC DNA]</scope>
</reference>
<sequence>MNVNGGEAMIFIAFNAAISVRVSNELGCGHPRAAKIAVVVVLITSLIIGLFFSFIILVARNHFAVLFTSSDILQQAVSKLAPILAVTMVLNSIQPVISGVAVGGGWQALVAYINLGCYYILGLPLGFFLGYMFNMGVKGIWTGMLCGTALQTLILLFIIWRTNWNKEAASAIERVQLWGGSEGEKKGQI</sequence>
<gene>
    <name evidence="3" type="ORF">AMTR_s00009p00209720</name>
</gene>
<evidence type="ECO:0000313" key="3">
    <source>
        <dbReference type="EMBL" id="ERM94950.1"/>
    </source>
</evidence>
<dbReference type="AlphaFoldDB" id="W1NIE3"/>
<dbReference type="OMA" id="NDRITKW"/>
<keyword evidence="4" id="KW-1185">Reference proteome</keyword>
<proteinExistence type="inferred from homology"/>
<protein>
    <recommendedName>
        <fullName evidence="5">Polysaccharide biosynthesis protein C-terminal domain-containing protein</fullName>
    </recommendedName>
</protein>
<dbReference type="Proteomes" id="UP000017836">
    <property type="component" value="Unassembled WGS sequence"/>
</dbReference>